<evidence type="ECO:0000313" key="1">
    <source>
        <dbReference type="EMBL" id="EGT30975.1"/>
    </source>
</evidence>
<accession>G0MA54</accession>
<dbReference type="EMBL" id="GL379787">
    <property type="protein sequence ID" value="EGT30975.1"/>
    <property type="molecule type" value="Genomic_DNA"/>
</dbReference>
<dbReference type="InParanoid" id="G0MA54"/>
<dbReference type="Proteomes" id="UP000008068">
    <property type="component" value="Unassembled WGS sequence"/>
</dbReference>
<dbReference type="AlphaFoldDB" id="G0MA54"/>
<reference evidence="2" key="1">
    <citation type="submission" date="2011-07" db="EMBL/GenBank/DDBJ databases">
        <authorList>
            <consortium name="Caenorhabditis brenneri Sequencing and Analysis Consortium"/>
            <person name="Wilson R.K."/>
        </authorList>
    </citation>
    <scope>NUCLEOTIDE SEQUENCE [LARGE SCALE GENOMIC DNA]</scope>
    <source>
        <strain evidence="2">PB2801</strain>
    </source>
</reference>
<sequence>MRTEEPSEDSSRLHKILETLFHGRQKDVLQFLDRIRKYIKNSFPMALYNYIADCYKTCRELFGNYYLEMHDPVSLSEISHEEQVEDTTTMFSEVLKSLRKVDSPRDKRMDVNNVDPPESYEDVLEKQYQEFLKDINMRISSVQPKNTGSQDPVFHHQDVYGGEAVSSSLKELIREENLEAASLNDPEEDDDELQVQEEFQRKLAEQNQKYLEELEKIRQRRRQQQ</sequence>
<evidence type="ECO:0000313" key="2">
    <source>
        <dbReference type="Proteomes" id="UP000008068"/>
    </source>
</evidence>
<organism evidence="2">
    <name type="scientific">Caenorhabditis brenneri</name>
    <name type="common">Nematode worm</name>
    <dbReference type="NCBI Taxonomy" id="135651"/>
    <lineage>
        <taxon>Eukaryota</taxon>
        <taxon>Metazoa</taxon>
        <taxon>Ecdysozoa</taxon>
        <taxon>Nematoda</taxon>
        <taxon>Chromadorea</taxon>
        <taxon>Rhabditida</taxon>
        <taxon>Rhabditina</taxon>
        <taxon>Rhabditomorpha</taxon>
        <taxon>Rhabditoidea</taxon>
        <taxon>Rhabditidae</taxon>
        <taxon>Peloderinae</taxon>
        <taxon>Caenorhabditis</taxon>
    </lineage>
</organism>
<name>G0MA54_CAEBE</name>
<dbReference type="HOGENOM" id="CLU_1230859_0_0_1"/>
<gene>
    <name evidence="1" type="ORF">CAEBREN_02022</name>
</gene>
<keyword evidence="2" id="KW-1185">Reference proteome</keyword>
<protein>
    <submittedName>
        <fullName evidence="1">Uncharacterized protein</fullName>
    </submittedName>
</protein>
<proteinExistence type="predicted"/>